<dbReference type="KEGG" id="dla:I6G47_13115"/>
<dbReference type="FunFam" id="3.40.50.620:FF:000078">
    <property type="entry name" value="Valine--tRNA ligase, mitochondrial"/>
    <property type="match status" value="1"/>
</dbReference>
<gene>
    <name evidence="11" type="primary">valS</name>
    <name evidence="15" type="ORF">I6G47_13115</name>
</gene>
<dbReference type="AlphaFoldDB" id="A0A7T2YYE7"/>
<dbReference type="InterPro" id="IPR002300">
    <property type="entry name" value="aa-tRNA-synth_Ia"/>
</dbReference>
<dbReference type="Pfam" id="PF10458">
    <property type="entry name" value="Val_tRNA-synt_C"/>
    <property type="match status" value="1"/>
</dbReference>
<comment type="domain">
    <text evidence="11">ValRS has two distinct active sites: one for aminoacylation and one for editing. The misactivated threonine is translocated from the active site to the editing site.</text>
</comment>
<dbReference type="RefSeq" id="WP_016452505.1">
    <property type="nucleotide sequence ID" value="NZ_CP065748.1"/>
</dbReference>
<evidence type="ECO:0000256" key="4">
    <source>
        <dbReference type="ARBA" id="ARBA00022741"/>
    </source>
</evidence>
<evidence type="ECO:0000256" key="8">
    <source>
        <dbReference type="ARBA" id="ARBA00023146"/>
    </source>
</evidence>
<dbReference type="InterPro" id="IPR019499">
    <property type="entry name" value="Val-tRNA_synth_tRNA-bd"/>
</dbReference>
<feature type="domain" description="Valyl-tRNA synthetase tRNA-binding arm" evidence="14">
    <location>
        <begin position="905"/>
        <end position="970"/>
    </location>
</feature>
<dbReference type="SUPFAM" id="SSF46589">
    <property type="entry name" value="tRNA-binding arm"/>
    <property type="match status" value="1"/>
</dbReference>
<dbReference type="SUPFAM" id="SSF50677">
    <property type="entry name" value="ValRS/IleRS/LeuRS editing domain"/>
    <property type="match status" value="1"/>
</dbReference>
<dbReference type="PANTHER" id="PTHR11946:SF93">
    <property type="entry name" value="VALINE--TRNA LIGASE, CHLOROPLASTIC_MITOCHONDRIAL 2"/>
    <property type="match status" value="1"/>
</dbReference>
<keyword evidence="2 11" id="KW-0963">Cytoplasm</keyword>
<comment type="subcellular location">
    <subcellularLocation>
        <location evidence="1 11">Cytoplasm</location>
    </subcellularLocation>
</comment>
<dbReference type="InterPro" id="IPR033705">
    <property type="entry name" value="Anticodon_Ia_Val"/>
</dbReference>
<evidence type="ECO:0000256" key="7">
    <source>
        <dbReference type="ARBA" id="ARBA00023054"/>
    </source>
</evidence>
<evidence type="ECO:0000313" key="15">
    <source>
        <dbReference type="EMBL" id="QPS83936.1"/>
    </source>
</evidence>
<feature type="domain" description="Aminoacyl-tRNA synthetase class Ia" evidence="12">
    <location>
        <begin position="45"/>
        <end position="637"/>
    </location>
</feature>
<dbReference type="InterPro" id="IPR014729">
    <property type="entry name" value="Rossmann-like_a/b/a_fold"/>
</dbReference>
<dbReference type="Proteomes" id="UP000595064">
    <property type="component" value="Chromosome"/>
</dbReference>
<dbReference type="GO" id="GO:0005829">
    <property type="term" value="C:cytosol"/>
    <property type="evidence" value="ECO:0007669"/>
    <property type="project" value="TreeGrafter"/>
</dbReference>
<proteinExistence type="inferred from homology"/>
<dbReference type="GO" id="GO:0005524">
    <property type="term" value="F:ATP binding"/>
    <property type="evidence" value="ECO:0007669"/>
    <property type="project" value="UniProtKB-UniRule"/>
</dbReference>
<feature type="short sequence motif" description="'HIGH' region" evidence="11">
    <location>
        <begin position="60"/>
        <end position="70"/>
    </location>
</feature>
<comment type="subunit">
    <text evidence="11">Monomer.</text>
</comment>
<organism evidence="15 16">
    <name type="scientific">Delftia lacustris</name>
    <dbReference type="NCBI Taxonomy" id="558537"/>
    <lineage>
        <taxon>Bacteria</taxon>
        <taxon>Pseudomonadati</taxon>
        <taxon>Pseudomonadota</taxon>
        <taxon>Betaproteobacteria</taxon>
        <taxon>Burkholderiales</taxon>
        <taxon>Comamonadaceae</taxon>
        <taxon>Delftia</taxon>
    </lineage>
</organism>
<dbReference type="EMBL" id="CP065748">
    <property type="protein sequence ID" value="QPS83936.1"/>
    <property type="molecule type" value="Genomic_DNA"/>
</dbReference>
<evidence type="ECO:0000259" key="13">
    <source>
        <dbReference type="Pfam" id="PF08264"/>
    </source>
</evidence>
<evidence type="ECO:0000256" key="10">
    <source>
        <dbReference type="ARBA" id="ARBA00060830"/>
    </source>
</evidence>
<keyword evidence="4 11" id="KW-0547">Nucleotide-binding</keyword>
<dbReference type="GO" id="GO:0006438">
    <property type="term" value="P:valyl-tRNA aminoacylation"/>
    <property type="evidence" value="ECO:0007669"/>
    <property type="project" value="UniProtKB-UniRule"/>
</dbReference>
<dbReference type="SUPFAM" id="SSF47323">
    <property type="entry name" value="Anticodon-binding domain of a subclass of class I aminoacyl-tRNA synthetases"/>
    <property type="match status" value="1"/>
</dbReference>
<dbReference type="Gene3D" id="1.10.287.380">
    <property type="entry name" value="Valyl-tRNA synthetase, C-terminal domain"/>
    <property type="match status" value="1"/>
</dbReference>
<comment type="similarity">
    <text evidence="10 11">Belongs to the class-I aminoacyl-tRNA synthetase family. ValS type 1 subfamily.</text>
</comment>
<dbReference type="PROSITE" id="PS00178">
    <property type="entry name" value="AA_TRNA_LIGASE_I"/>
    <property type="match status" value="1"/>
</dbReference>
<protein>
    <recommendedName>
        <fullName evidence="11">Valine--tRNA ligase</fullName>
        <ecNumber evidence="11">6.1.1.9</ecNumber>
    </recommendedName>
    <alternativeName>
        <fullName evidence="11">Valyl-tRNA synthetase</fullName>
        <shortName evidence="11">ValRS</shortName>
    </alternativeName>
</protein>
<dbReference type="FunFam" id="1.10.287.380:FF:000001">
    <property type="entry name" value="Valine--tRNA ligase"/>
    <property type="match status" value="1"/>
</dbReference>
<keyword evidence="6 11" id="KW-0648">Protein biosynthesis</keyword>
<dbReference type="PANTHER" id="PTHR11946">
    <property type="entry name" value="VALYL-TRNA SYNTHETASES"/>
    <property type="match status" value="1"/>
</dbReference>
<feature type="domain" description="Methionyl/Valyl/Leucyl/Isoleucyl-tRNA synthetase anticodon-binding" evidence="13">
    <location>
        <begin position="693"/>
        <end position="842"/>
    </location>
</feature>
<evidence type="ECO:0000256" key="9">
    <source>
        <dbReference type="ARBA" id="ARBA00047552"/>
    </source>
</evidence>
<keyword evidence="7 11" id="KW-0175">Coiled coil</keyword>
<dbReference type="FunFam" id="3.40.50.620:FF:000020">
    <property type="entry name" value="Valine--tRNA ligase, mitochondrial"/>
    <property type="match status" value="1"/>
</dbReference>
<evidence type="ECO:0000256" key="1">
    <source>
        <dbReference type="ARBA" id="ARBA00004496"/>
    </source>
</evidence>
<dbReference type="NCBIfam" id="NF004349">
    <property type="entry name" value="PRK05729.1"/>
    <property type="match status" value="1"/>
</dbReference>
<comment type="function">
    <text evidence="11">Catalyzes the attachment of valine to tRNA(Val). As ValRS can inadvertently accommodate and process structurally similar amino acids such as threonine, to avoid such errors, it has a 'posttransfer' editing activity that hydrolyzes mischarged Thr-tRNA(Val) in a tRNA-dependent manner.</text>
</comment>
<evidence type="ECO:0000256" key="3">
    <source>
        <dbReference type="ARBA" id="ARBA00022598"/>
    </source>
</evidence>
<dbReference type="InterPro" id="IPR002303">
    <property type="entry name" value="Valyl-tRNA_ligase"/>
</dbReference>
<dbReference type="InterPro" id="IPR009080">
    <property type="entry name" value="tRNAsynth_Ia_anticodon-bd"/>
</dbReference>
<feature type="binding site" evidence="11">
    <location>
        <position position="563"/>
    </location>
    <ligand>
        <name>ATP</name>
        <dbReference type="ChEBI" id="CHEBI:30616"/>
    </ligand>
</feature>
<comment type="domain">
    <text evidence="11">The C-terminal coiled-coil domain is crucial for aminoacylation activity.</text>
</comment>
<dbReference type="InterPro" id="IPR010978">
    <property type="entry name" value="tRNA-bd_arm"/>
</dbReference>
<dbReference type="Gene3D" id="3.90.740.10">
    <property type="entry name" value="Valyl/Leucyl/Isoleucyl-tRNA synthetase, editing domain"/>
    <property type="match status" value="1"/>
</dbReference>
<evidence type="ECO:0000256" key="2">
    <source>
        <dbReference type="ARBA" id="ARBA00022490"/>
    </source>
</evidence>
<dbReference type="Pfam" id="PF00133">
    <property type="entry name" value="tRNA-synt_1"/>
    <property type="match status" value="1"/>
</dbReference>
<keyword evidence="8 11" id="KW-0030">Aminoacyl-tRNA synthetase</keyword>
<keyword evidence="5 11" id="KW-0067">ATP-binding</keyword>
<dbReference type="InterPro" id="IPR001412">
    <property type="entry name" value="aa-tRNA-synth_I_CS"/>
</dbReference>
<dbReference type="InterPro" id="IPR009008">
    <property type="entry name" value="Val/Leu/Ile-tRNA-synth_edit"/>
</dbReference>
<dbReference type="CDD" id="cd00817">
    <property type="entry name" value="ValRS_core"/>
    <property type="match status" value="1"/>
</dbReference>
<dbReference type="GO" id="GO:0004832">
    <property type="term" value="F:valine-tRNA ligase activity"/>
    <property type="evidence" value="ECO:0007669"/>
    <property type="project" value="UniProtKB-UniRule"/>
</dbReference>
<evidence type="ECO:0000256" key="11">
    <source>
        <dbReference type="HAMAP-Rule" id="MF_02004"/>
    </source>
</evidence>
<dbReference type="PRINTS" id="PR00986">
    <property type="entry name" value="TRNASYNTHVAL"/>
</dbReference>
<dbReference type="EC" id="6.1.1.9" evidence="11"/>
<dbReference type="GO" id="GO:0002161">
    <property type="term" value="F:aminoacyl-tRNA deacylase activity"/>
    <property type="evidence" value="ECO:0007669"/>
    <property type="project" value="InterPro"/>
</dbReference>
<dbReference type="HAMAP" id="MF_02004">
    <property type="entry name" value="Val_tRNA_synth_type1"/>
    <property type="match status" value="1"/>
</dbReference>
<comment type="catalytic activity">
    <reaction evidence="9 11">
        <text>tRNA(Val) + L-valine + ATP = L-valyl-tRNA(Val) + AMP + diphosphate</text>
        <dbReference type="Rhea" id="RHEA:10704"/>
        <dbReference type="Rhea" id="RHEA-COMP:9672"/>
        <dbReference type="Rhea" id="RHEA-COMP:9708"/>
        <dbReference type="ChEBI" id="CHEBI:30616"/>
        <dbReference type="ChEBI" id="CHEBI:33019"/>
        <dbReference type="ChEBI" id="CHEBI:57762"/>
        <dbReference type="ChEBI" id="CHEBI:78442"/>
        <dbReference type="ChEBI" id="CHEBI:78537"/>
        <dbReference type="ChEBI" id="CHEBI:456215"/>
        <dbReference type="EC" id="6.1.1.9"/>
    </reaction>
</comment>
<sequence length="970" mass="107961">MSDTIAQPGLDSLSKSFEPAAIEAQWGPEWEKRGYGAAGVRGTGQADASQPSFSIQLPPPNVTGTLHMGHAFNQTIMDSLTRYHRMKGHNTVWVPGTDHAGIATQIVVERQLQEQGIASRHDMGATPPEARKNFVSKVWEWKNQSGNTITGQMRRMGDSVDWSREYFTMDDKLSSIVNETFVRLYQQGLIYRGKRLVNWDPKLMSAVSDLEVENEEKDGSLWHIAYPLADGSGQLVVATTRPETMLGDAALMVHPEDERYQALIGKTVILPLVGREIPIIADDYVDREFGTGVVKVTPAHDNNDYAVGQRHGLPMICVLTLTATINDEAPEKYRGMDRFVARKAIVADLDAAGLLVETKKHKLMVPICTRTGQVIEPMLTDQWFVAMNKVGEGDATGKSIAQKAIDAVSSGQVQFVPENWVNTYNQWMNNIQDWCISRQLWWGHQIPAWYDEDGKVYVARTEEEAQAQAPGKTLTRDEDVLDTWYSSALVPFSTMGWPNQTEAADDDYNLYLPSSVLVTGYDIIFFWVARMIMMTTHFTGRVPFRHVYMHGLVRDAQGKKMSKSEGNVLDPVDLIDGIDLDTLLDKRTQGLRRPETAPQVRKNTQKEFPEGIPAYGADALRFTFAALASLGRSINFDSKRCEGYRNFCNKLWNASRFVLMNCEGHDCGLLPHTKEQCQAGGEFAGYMQFSQPDRWITSQLQKVEAEVAKGFAEFRLDNVANALYDFVWNEFCDWYLEIAKVQIQTGSEAQQRATRRTLIRTLEAILRLAHPIIPFVTEALWQKVAPVAGLPGESVAVARYPEAQPEKIDEAAIAYVGRIKQMIDACRTLRGEMGVSPAQRLPLLAVASSADEAQFLRTNAAVLQNLAKLSEVKVFDDEAAWAEAAQAAPVCVVGEARLALFVEIDVAAEKARLSKEAARLEGEITKANAKLGNEAFVAKAPPAVIDQEKKRVADFGATLIRIQEQLARLG</sequence>
<evidence type="ECO:0000313" key="16">
    <source>
        <dbReference type="Proteomes" id="UP000595064"/>
    </source>
</evidence>
<feature type="short sequence motif" description="'KMSKS' region" evidence="11">
    <location>
        <begin position="560"/>
        <end position="564"/>
    </location>
</feature>
<keyword evidence="3 11" id="KW-0436">Ligase</keyword>
<evidence type="ECO:0000256" key="5">
    <source>
        <dbReference type="ARBA" id="ARBA00022840"/>
    </source>
</evidence>
<evidence type="ECO:0000256" key="6">
    <source>
        <dbReference type="ARBA" id="ARBA00022917"/>
    </source>
</evidence>
<dbReference type="InterPro" id="IPR013155">
    <property type="entry name" value="M/V/L/I-tRNA-synth_anticd-bd"/>
</dbReference>
<dbReference type="FunFam" id="3.90.740.10:FF:000005">
    <property type="entry name" value="Valine--tRNA ligase, mitochondrial"/>
    <property type="match status" value="1"/>
</dbReference>
<evidence type="ECO:0000259" key="14">
    <source>
        <dbReference type="Pfam" id="PF10458"/>
    </source>
</evidence>
<reference evidence="15 16" key="1">
    <citation type="submission" date="2020-12" db="EMBL/GenBank/DDBJ databases">
        <title>FDA dAtabase for Regulatory Grade micrObial Sequences (FDA-ARGOS): Supporting development and validation of Infectious Disease Dx tests.</title>
        <authorList>
            <person name="Sproer C."/>
            <person name="Gronow S."/>
            <person name="Severitt S."/>
            <person name="Schroder I."/>
            <person name="Tallon L."/>
            <person name="Sadzewicz L."/>
            <person name="Zhao X."/>
            <person name="Boylan J."/>
            <person name="Ott S."/>
            <person name="Bowen H."/>
            <person name="Vavikolanu K."/>
            <person name="Mehta A."/>
            <person name="Aluvathingal J."/>
            <person name="Nadendla S."/>
            <person name="Lowell S."/>
            <person name="Myers T."/>
            <person name="Yan Y."/>
            <person name="Sichtig H."/>
        </authorList>
    </citation>
    <scope>NUCLEOTIDE SEQUENCE [LARGE SCALE GENOMIC DNA]</scope>
    <source>
        <strain evidence="15 16">FDAARGOS_890</strain>
    </source>
</reference>
<dbReference type="NCBIfam" id="TIGR00422">
    <property type="entry name" value="valS"/>
    <property type="match status" value="1"/>
</dbReference>
<dbReference type="SUPFAM" id="SSF52374">
    <property type="entry name" value="Nucleotidylyl transferase"/>
    <property type="match status" value="1"/>
</dbReference>
<keyword evidence="16" id="KW-1185">Reference proteome</keyword>
<dbReference type="Gene3D" id="3.40.50.620">
    <property type="entry name" value="HUPs"/>
    <property type="match status" value="2"/>
</dbReference>
<name>A0A7T2YYE7_9BURK</name>
<dbReference type="Gene3D" id="1.10.730.10">
    <property type="entry name" value="Isoleucyl-tRNA Synthetase, Domain 1"/>
    <property type="match status" value="1"/>
</dbReference>
<evidence type="ECO:0000259" key="12">
    <source>
        <dbReference type="Pfam" id="PF00133"/>
    </source>
</evidence>
<dbReference type="InterPro" id="IPR037118">
    <property type="entry name" value="Val-tRNA_synth_C_sf"/>
</dbReference>
<dbReference type="CDD" id="cd07962">
    <property type="entry name" value="Anticodon_Ia_Val"/>
    <property type="match status" value="1"/>
</dbReference>
<dbReference type="Pfam" id="PF08264">
    <property type="entry name" value="Anticodon_1"/>
    <property type="match status" value="1"/>
</dbReference>
<accession>A0A7T2YYE7</accession>